<feature type="compositionally biased region" description="Polar residues" evidence="1">
    <location>
        <begin position="327"/>
        <end position="346"/>
    </location>
</feature>
<keyword evidence="3" id="KW-1185">Reference proteome</keyword>
<sequence>MNPPPPPRQNGFKVRRRRTAASTTEEQDTVLPDTVIPTIEMSEATSGGTSPIVQVPEPSNDLLAPLPAMVQRLVTPPKTPAHRVYPSFVSSGESSDDEWGLVHDMNKPGYERSGSIGSSFSDSSVSSAGSSAYSAPNNYGSPGLETTDPFWEETRAGGEWDPISSPNPHSSSPVKKRAKTRRHAKLSQEMEDHLRETYARKIGDPRVTPFKMLPGSVPPLGLCTRVALEAKCSWNKQARRANRANHQNADAMMTSREGSSNSGRPKDEIKQQKWPKTDTATRRSLRKLCRRDSSMPAHYQRLLRTRSPSPFASSSSMGDKVEAPLPGTQTPPKVSSPMDQASSMQPEGSLAQLESDETPAQQPRPQSQRSARPPGWFNRISRSHAHQKSRSLQSGLSLDMDAPGSLALPFDDVASRSHMLNSMSTTKSLGRTAFGKGPSLDAPVELSGAPTMPRTSLKRRFKADEDKPKRATLDGVFGSLQVNSHVAPNLQFTSDDNRATDNLAALLATPASTVDHEMSEASAVPEPADREPSVGRGMPRRFAEPSRRTMPRRLPEPLGHSMPHRAAGPVRLGSPFQQPARQVNTFPRNFEPTPSNPQPFRAALLQLVPKSGYSSSPAGSVDPFF</sequence>
<evidence type="ECO:0000256" key="1">
    <source>
        <dbReference type="SAM" id="MobiDB-lite"/>
    </source>
</evidence>
<protein>
    <submittedName>
        <fullName evidence="2">Uncharacterized protein</fullName>
    </submittedName>
</protein>
<dbReference type="AlphaFoldDB" id="A0A4U0U693"/>
<proteinExistence type="predicted"/>
<evidence type="ECO:0000313" key="3">
    <source>
        <dbReference type="Proteomes" id="UP000308549"/>
    </source>
</evidence>
<feature type="compositionally biased region" description="Low complexity" evidence="1">
    <location>
        <begin position="113"/>
        <end position="135"/>
    </location>
</feature>
<feature type="region of interest" description="Disordered" evidence="1">
    <location>
        <begin position="1"/>
        <end position="27"/>
    </location>
</feature>
<dbReference type="OrthoDB" id="419770at2759"/>
<feature type="region of interest" description="Disordered" evidence="1">
    <location>
        <begin position="113"/>
        <end position="187"/>
    </location>
</feature>
<feature type="compositionally biased region" description="Basic and acidic residues" evidence="1">
    <location>
        <begin position="264"/>
        <end position="281"/>
    </location>
</feature>
<name>A0A4U0U693_9PEZI</name>
<feature type="region of interest" description="Disordered" evidence="1">
    <location>
        <begin position="428"/>
        <end position="466"/>
    </location>
</feature>
<dbReference type="Proteomes" id="UP000308549">
    <property type="component" value="Unassembled WGS sequence"/>
</dbReference>
<feature type="region of interest" description="Disordered" evidence="1">
    <location>
        <begin position="238"/>
        <end position="397"/>
    </location>
</feature>
<feature type="compositionally biased region" description="Low complexity" evidence="1">
    <location>
        <begin position="307"/>
        <end position="316"/>
    </location>
</feature>
<reference evidence="2 3" key="1">
    <citation type="submission" date="2017-03" db="EMBL/GenBank/DDBJ databases">
        <title>Genomes of endolithic fungi from Antarctica.</title>
        <authorList>
            <person name="Coleine C."/>
            <person name="Masonjones S."/>
            <person name="Stajich J.E."/>
        </authorList>
    </citation>
    <scope>NUCLEOTIDE SEQUENCE [LARGE SCALE GENOMIC DNA]</scope>
    <source>
        <strain evidence="2 3">CCFEE 6315</strain>
    </source>
</reference>
<dbReference type="EMBL" id="NAJL01000011">
    <property type="protein sequence ID" value="TKA30484.1"/>
    <property type="molecule type" value="Genomic_DNA"/>
</dbReference>
<comment type="caution">
    <text evidence="2">The sequence shown here is derived from an EMBL/GenBank/DDBJ whole genome shotgun (WGS) entry which is preliminary data.</text>
</comment>
<feature type="compositionally biased region" description="Low complexity" evidence="1">
    <location>
        <begin position="162"/>
        <end position="173"/>
    </location>
</feature>
<gene>
    <name evidence="2" type="ORF">B0A50_02712</name>
</gene>
<feature type="compositionally biased region" description="Basic residues" evidence="1">
    <location>
        <begin position="174"/>
        <end position="185"/>
    </location>
</feature>
<feature type="compositionally biased region" description="Low complexity" evidence="1">
    <location>
        <begin position="359"/>
        <end position="374"/>
    </location>
</feature>
<feature type="region of interest" description="Disordered" evidence="1">
    <location>
        <begin position="514"/>
        <end position="563"/>
    </location>
</feature>
<accession>A0A4U0U693</accession>
<organism evidence="2 3">
    <name type="scientific">Salinomyces thailandicus</name>
    <dbReference type="NCBI Taxonomy" id="706561"/>
    <lineage>
        <taxon>Eukaryota</taxon>
        <taxon>Fungi</taxon>
        <taxon>Dikarya</taxon>
        <taxon>Ascomycota</taxon>
        <taxon>Pezizomycotina</taxon>
        <taxon>Dothideomycetes</taxon>
        <taxon>Dothideomycetidae</taxon>
        <taxon>Mycosphaerellales</taxon>
        <taxon>Teratosphaeriaceae</taxon>
        <taxon>Salinomyces</taxon>
    </lineage>
</organism>
<evidence type="ECO:0000313" key="2">
    <source>
        <dbReference type="EMBL" id="TKA30484.1"/>
    </source>
</evidence>